<dbReference type="AlphaFoldDB" id="A0A0E9VD92"/>
<name>A0A0E9VD92_ANGAN</name>
<dbReference type="EMBL" id="GBXM01032560">
    <property type="protein sequence ID" value="JAH76017.1"/>
    <property type="molecule type" value="Transcribed_RNA"/>
</dbReference>
<protein>
    <submittedName>
        <fullName evidence="1">Uncharacterized protein</fullName>
    </submittedName>
</protein>
<proteinExistence type="predicted"/>
<accession>A0A0E9VD92</accession>
<reference evidence="1" key="2">
    <citation type="journal article" date="2015" name="Fish Shellfish Immunol.">
        <title>Early steps in the European eel (Anguilla anguilla)-Vibrio vulnificus interaction in the gills: Role of the RtxA13 toxin.</title>
        <authorList>
            <person name="Callol A."/>
            <person name="Pajuelo D."/>
            <person name="Ebbesson L."/>
            <person name="Teles M."/>
            <person name="MacKenzie S."/>
            <person name="Amaro C."/>
        </authorList>
    </citation>
    <scope>NUCLEOTIDE SEQUENCE</scope>
</reference>
<reference evidence="1" key="1">
    <citation type="submission" date="2014-11" db="EMBL/GenBank/DDBJ databases">
        <authorList>
            <person name="Amaro Gonzalez C."/>
        </authorList>
    </citation>
    <scope>NUCLEOTIDE SEQUENCE</scope>
</reference>
<organism evidence="1">
    <name type="scientific">Anguilla anguilla</name>
    <name type="common">European freshwater eel</name>
    <name type="synonym">Muraena anguilla</name>
    <dbReference type="NCBI Taxonomy" id="7936"/>
    <lineage>
        <taxon>Eukaryota</taxon>
        <taxon>Metazoa</taxon>
        <taxon>Chordata</taxon>
        <taxon>Craniata</taxon>
        <taxon>Vertebrata</taxon>
        <taxon>Euteleostomi</taxon>
        <taxon>Actinopterygii</taxon>
        <taxon>Neopterygii</taxon>
        <taxon>Teleostei</taxon>
        <taxon>Anguilliformes</taxon>
        <taxon>Anguillidae</taxon>
        <taxon>Anguilla</taxon>
    </lineage>
</organism>
<evidence type="ECO:0000313" key="1">
    <source>
        <dbReference type="EMBL" id="JAH76017.1"/>
    </source>
</evidence>
<sequence length="25" mass="2842">MLCTLPEYILLVLGTLTLRHKKVAD</sequence>